<dbReference type="InterPro" id="IPR050327">
    <property type="entry name" value="Proton-linked_MCT"/>
</dbReference>
<keyword evidence="3 6" id="KW-0812">Transmembrane</keyword>
<keyword evidence="2" id="KW-0813">Transport</keyword>
<keyword evidence="4 6" id="KW-1133">Transmembrane helix</keyword>
<feature type="transmembrane region" description="Helical" evidence="6">
    <location>
        <begin position="105"/>
        <end position="128"/>
    </location>
</feature>
<feature type="domain" description="Major facilitator superfamily (MFS) profile" evidence="7">
    <location>
        <begin position="13"/>
        <end position="378"/>
    </location>
</feature>
<dbReference type="Gene3D" id="1.20.1250.20">
    <property type="entry name" value="MFS general substrate transporter like domains"/>
    <property type="match status" value="1"/>
</dbReference>
<dbReference type="PANTHER" id="PTHR11360">
    <property type="entry name" value="MONOCARBOXYLATE TRANSPORTER"/>
    <property type="match status" value="1"/>
</dbReference>
<comment type="caution">
    <text evidence="8">The sequence shown here is derived from an EMBL/GenBank/DDBJ whole genome shotgun (WGS) entry which is preliminary data.</text>
</comment>
<evidence type="ECO:0000256" key="4">
    <source>
        <dbReference type="ARBA" id="ARBA00022989"/>
    </source>
</evidence>
<gene>
    <name evidence="8" type="ORF">OBO34_08285</name>
</gene>
<evidence type="ECO:0000256" key="3">
    <source>
        <dbReference type="ARBA" id="ARBA00022692"/>
    </source>
</evidence>
<feature type="transmembrane region" description="Helical" evidence="6">
    <location>
        <begin position="341"/>
        <end position="363"/>
    </location>
</feature>
<dbReference type="SUPFAM" id="SSF103473">
    <property type="entry name" value="MFS general substrate transporter"/>
    <property type="match status" value="1"/>
</dbReference>
<dbReference type="InterPro" id="IPR011701">
    <property type="entry name" value="MFS"/>
</dbReference>
<dbReference type="RefSeq" id="WP_253019841.1">
    <property type="nucleotide sequence ID" value="NZ_JAJAGH010000008.1"/>
</dbReference>
<dbReference type="EMBL" id="JAOSHN010000003">
    <property type="protein sequence ID" value="MCU7378353.1"/>
    <property type="molecule type" value="Genomic_DNA"/>
</dbReference>
<sequence length="378" mass="40839">MDINLVKKSRRRAWLVVTAGFFTYFFIYGSAFNCFGLFLTPMTETLGVSRTIISSLFTIELLVAIPGALIFGRIADKRDLKWPMAICCALVGIGYIMYATVTSVALLYIAAGLIGIGIAGTIQIPAAIFIDGWFIKRKGFAMGVTMVGSGVGGTILSQVLTRVIQSSGWEAAYFGLGAAIIVITVPLTLAFVTKTPHTKNMLRYGEEDEAYIEKLKASEYAASEKEGDIREIMRKPEFWVLFIGVFCFMLPMGAIKGHVVAYLGDLGYSPQLAANILTIMVFTVIPGKPCTGIFYDKLDSRIATAICGVCMAGGLFFSLGAGAGIIFAIAFAAIYGFGSALALLLSAIIIAIGYLACIIALTMSKRRKRQSRKHNFCN</sequence>
<evidence type="ECO:0000256" key="2">
    <source>
        <dbReference type="ARBA" id="ARBA00022448"/>
    </source>
</evidence>
<feature type="transmembrane region" description="Helical" evidence="6">
    <location>
        <begin position="272"/>
        <end position="295"/>
    </location>
</feature>
<name>A0A9J6QME3_9FIRM</name>
<feature type="transmembrane region" description="Helical" evidence="6">
    <location>
        <begin position="302"/>
        <end position="335"/>
    </location>
</feature>
<evidence type="ECO:0000313" key="9">
    <source>
        <dbReference type="Proteomes" id="UP001065549"/>
    </source>
</evidence>
<dbReference type="PROSITE" id="PS50850">
    <property type="entry name" value="MFS"/>
    <property type="match status" value="1"/>
</dbReference>
<keyword evidence="9" id="KW-1185">Reference proteome</keyword>
<organism evidence="8 9">
    <name type="scientific">Hominibacterium faecale</name>
    <dbReference type="NCBI Taxonomy" id="2839743"/>
    <lineage>
        <taxon>Bacteria</taxon>
        <taxon>Bacillati</taxon>
        <taxon>Bacillota</taxon>
        <taxon>Clostridia</taxon>
        <taxon>Peptostreptococcales</taxon>
        <taxon>Anaerovoracaceae</taxon>
        <taxon>Hominibacterium</taxon>
    </lineage>
</organism>
<reference evidence="8" key="1">
    <citation type="submission" date="2022-09" db="EMBL/GenBank/DDBJ databases">
        <title>Culturomic study of gut microbiota in children with autism spectrum disorder.</title>
        <authorList>
            <person name="Efimov B.A."/>
            <person name="Chaplin A.V."/>
            <person name="Sokolova S.R."/>
            <person name="Pikina A.P."/>
            <person name="Korzhanova M."/>
            <person name="Belova V."/>
            <person name="Korostin D."/>
        </authorList>
    </citation>
    <scope>NUCLEOTIDE SEQUENCE</scope>
    <source>
        <strain evidence="8">ASD5510</strain>
    </source>
</reference>
<feature type="transmembrane region" description="Helical" evidence="6">
    <location>
        <begin position="82"/>
        <end position="99"/>
    </location>
</feature>
<feature type="transmembrane region" description="Helical" evidence="6">
    <location>
        <begin position="12"/>
        <end position="39"/>
    </location>
</feature>
<dbReference type="InterPro" id="IPR036259">
    <property type="entry name" value="MFS_trans_sf"/>
</dbReference>
<protein>
    <submittedName>
        <fullName evidence="8">MFS transporter</fullName>
    </submittedName>
</protein>
<feature type="transmembrane region" description="Helical" evidence="6">
    <location>
        <begin position="51"/>
        <end position="70"/>
    </location>
</feature>
<dbReference type="InterPro" id="IPR020846">
    <property type="entry name" value="MFS_dom"/>
</dbReference>
<evidence type="ECO:0000313" key="8">
    <source>
        <dbReference type="EMBL" id="MCU7378353.1"/>
    </source>
</evidence>
<feature type="transmembrane region" description="Helical" evidence="6">
    <location>
        <begin position="140"/>
        <end position="160"/>
    </location>
</feature>
<evidence type="ECO:0000256" key="6">
    <source>
        <dbReference type="SAM" id="Phobius"/>
    </source>
</evidence>
<keyword evidence="5 6" id="KW-0472">Membrane</keyword>
<dbReference type="GO" id="GO:0022857">
    <property type="term" value="F:transmembrane transporter activity"/>
    <property type="evidence" value="ECO:0007669"/>
    <property type="project" value="InterPro"/>
</dbReference>
<evidence type="ECO:0000256" key="1">
    <source>
        <dbReference type="ARBA" id="ARBA00004651"/>
    </source>
</evidence>
<dbReference type="AlphaFoldDB" id="A0A9J6QME3"/>
<feature type="transmembrane region" description="Helical" evidence="6">
    <location>
        <begin position="172"/>
        <end position="193"/>
    </location>
</feature>
<dbReference type="GO" id="GO:0005886">
    <property type="term" value="C:plasma membrane"/>
    <property type="evidence" value="ECO:0007669"/>
    <property type="project" value="UniProtKB-SubCell"/>
</dbReference>
<dbReference type="Pfam" id="PF07690">
    <property type="entry name" value="MFS_1"/>
    <property type="match status" value="1"/>
</dbReference>
<accession>A0A9J6QME3</accession>
<proteinExistence type="predicted"/>
<dbReference type="PANTHER" id="PTHR11360:SF290">
    <property type="entry name" value="MONOCARBOXYLATE MFS PERMEASE"/>
    <property type="match status" value="1"/>
</dbReference>
<comment type="subcellular location">
    <subcellularLocation>
        <location evidence="1">Cell membrane</location>
        <topology evidence="1">Multi-pass membrane protein</topology>
    </subcellularLocation>
</comment>
<evidence type="ECO:0000259" key="7">
    <source>
        <dbReference type="PROSITE" id="PS50850"/>
    </source>
</evidence>
<feature type="transmembrane region" description="Helical" evidence="6">
    <location>
        <begin position="238"/>
        <end position="260"/>
    </location>
</feature>
<evidence type="ECO:0000256" key="5">
    <source>
        <dbReference type="ARBA" id="ARBA00023136"/>
    </source>
</evidence>
<dbReference type="Proteomes" id="UP001065549">
    <property type="component" value="Unassembled WGS sequence"/>
</dbReference>